<dbReference type="Pfam" id="PF14114">
    <property type="entry name" value="DUF4286"/>
    <property type="match status" value="1"/>
</dbReference>
<dbReference type="OrthoDB" id="34442at2"/>
<sequence>MVIYEVSLTIDADVYSQFRLWLSKHVREIIEFPGFIQACILRQEKSEDPEQEKLTVQYQLNSRNDLEKYFSELAPRMREEGINMFPNQFSAERKIFEMQEIIRTHV</sequence>
<organism evidence="1 2">
    <name type="scientific">Legionella norrlandica</name>
    <dbReference type="NCBI Taxonomy" id="1498499"/>
    <lineage>
        <taxon>Bacteria</taxon>
        <taxon>Pseudomonadati</taxon>
        <taxon>Pseudomonadota</taxon>
        <taxon>Gammaproteobacteria</taxon>
        <taxon>Legionellales</taxon>
        <taxon>Legionellaceae</taxon>
        <taxon>Legionella</taxon>
    </lineage>
</organism>
<dbReference type="Proteomes" id="UP000054422">
    <property type="component" value="Unassembled WGS sequence"/>
</dbReference>
<dbReference type="InterPro" id="IPR025563">
    <property type="entry name" value="DUF4286"/>
</dbReference>
<keyword evidence="2" id="KW-1185">Reference proteome</keyword>
<name>A0A0A2SQV7_9GAMM</name>
<dbReference type="RefSeq" id="WP_035888795.1">
    <property type="nucleotide sequence ID" value="NZ_JNCF01000016.1"/>
</dbReference>
<evidence type="ECO:0000313" key="2">
    <source>
        <dbReference type="Proteomes" id="UP000054422"/>
    </source>
</evidence>
<evidence type="ECO:0000313" key="1">
    <source>
        <dbReference type="EMBL" id="KGP63495.1"/>
    </source>
</evidence>
<evidence type="ECO:0008006" key="3">
    <source>
        <dbReference type="Google" id="ProtNLM"/>
    </source>
</evidence>
<comment type="caution">
    <text evidence="1">The sequence shown here is derived from an EMBL/GenBank/DDBJ whole genome shotgun (WGS) entry which is preliminary data.</text>
</comment>
<reference evidence="1 2" key="1">
    <citation type="submission" date="2014-05" db="EMBL/GenBank/DDBJ databases">
        <authorList>
            <person name="Rizzardi K."/>
            <person name="Winiecka-Krusnell J."/>
            <person name="Ramliden M."/>
            <person name="Alm E."/>
            <person name="Andersson S."/>
            <person name="Byfors S."/>
        </authorList>
    </citation>
    <scope>NUCLEOTIDE SEQUENCE [LARGE SCALE GENOMIC DNA]</scope>
    <source>
        <strain evidence="1 2">LEGN</strain>
    </source>
</reference>
<dbReference type="AlphaFoldDB" id="A0A0A2SQV7"/>
<protein>
    <recommendedName>
        <fullName evidence="3">DUF4286 domain-containing protein</fullName>
    </recommendedName>
</protein>
<dbReference type="EMBL" id="JNCF01000016">
    <property type="protein sequence ID" value="KGP63495.1"/>
    <property type="molecule type" value="Genomic_DNA"/>
</dbReference>
<gene>
    <name evidence="1" type="ORF">EP47_05795</name>
</gene>
<accession>A0A0A2SQV7</accession>
<dbReference type="STRING" id="1498499.EP47_05795"/>
<proteinExistence type="predicted"/>